<keyword evidence="4" id="KW-1185">Reference proteome</keyword>
<dbReference type="GO" id="GO:0047617">
    <property type="term" value="F:fatty acyl-CoA hydrolase activity"/>
    <property type="evidence" value="ECO:0007669"/>
    <property type="project" value="InterPro"/>
</dbReference>
<proteinExistence type="inferred from homology"/>
<dbReference type="AlphaFoldDB" id="A0A5N6QMV5"/>
<dbReference type="PANTHER" id="PTHR21660:SF12">
    <property type="entry name" value="OS07G0462700 PROTEIN"/>
    <property type="match status" value="1"/>
</dbReference>
<comment type="similarity">
    <text evidence="1">Belongs to the thioesterase PaaI family.</text>
</comment>
<sequence>MAKPSDTHLPEIVSSSTTIAKEIPSQRVSAVTNFLRNMGVSDPVPDNCNTKDFYSDLVRGFLKPDRVLRGRVTCILTIKPPVANFYGSLHGGAVAVAAETVSIACAKTVVAEDKGLSLGELSISYLSGAPMNAEVIVDGSVVRSGRNFTLVAVEFKLKKTGQLVYTARATFYNMPIAKL</sequence>
<accession>A0A5N6QMV5</accession>
<dbReference type="PANTHER" id="PTHR21660">
    <property type="entry name" value="THIOESTERASE SUPERFAMILY MEMBER-RELATED"/>
    <property type="match status" value="1"/>
</dbReference>
<dbReference type="EMBL" id="CM017321">
    <property type="protein sequence ID" value="KAE7999811.1"/>
    <property type="molecule type" value="Genomic_DNA"/>
</dbReference>
<dbReference type="CDD" id="cd03443">
    <property type="entry name" value="PaaI_thioesterase"/>
    <property type="match status" value="1"/>
</dbReference>
<reference evidence="3 4" key="1">
    <citation type="submission" date="2019-06" db="EMBL/GenBank/DDBJ databases">
        <title>A chromosomal-level reference genome of Carpinus fangiana (Coryloideae, Betulaceae).</title>
        <authorList>
            <person name="Yang X."/>
            <person name="Wang Z."/>
            <person name="Zhang L."/>
            <person name="Hao G."/>
            <person name="Liu J."/>
            <person name="Yang Y."/>
        </authorList>
    </citation>
    <scope>NUCLEOTIDE SEQUENCE [LARGE SCALE GENOMIC DNA]</scope>
    <source>
        <strain evidence="3">Cfa_2016G</strain>
        <tissue evidence="3">Leaf</tissue>
    </source>
</reference>
<dbReference type="InterPro" id="IPR006683">
    <property type="entry name" value="Thioestr_dom"/>
</dbReference>
<dbReference type="Gene3D" id="3.10.129.10">
    <property type="entry name" value="Hotdog Thioesterase"/>
    <property type="match status" value="1"/>
</dbReference>
<dbReference type="OrthoDB" id="46529at2759"/>
<evidence type="ECO:0000313" key="3">
    <source>
        <dbReference type="EMBL" id="KAE7999811.1"/>
    </source>
</evidence>
<name>A0A5N6QMV5_9ROSI</name>
<dbReference type="SUPFAM" id="SSF54637">
    <property type="entry name" value="Thioesterase/thiol ester dehydrase-isomerase"/>
    <property type="match status" value="1"/>
</dbReference>
<feature type="domain" description="Thioesterase" evidence="2">
    <location>
        <begin position="86"/>
        <end position="161"/>
    </location>
</feature>
<organism evidence="3 4">
    <name type="scientific">Carpinus fangiana</name>
    <dbReference type="NCBI Taxonomy" id="176857"/>
    <lineage>
        <taxon>Eukaryota</taxon>
        <taxon>Viridiplantae</taxon>
        <taxon>Streptophyta</taxon>
        <taxon>Embryophyta</taxon>
        <taxon>Tracheophyta</taxon>
        <taxon>Spermatophyta</taxon>
        <taxon>Magnoliopsida</taxon>
        <taxon>eudicotyledons</taxon>
        <taxon>Gunneridae</taxon>
        <taxon>Pentapetalae</taxon>
        <taxon>rosids</taxon>
        <taxon>fabids</taxon>
        <taxon>Fagales</taxon>
        <taxon>Betulaceae</taxon>
        <taxon>Carpinus</taxon>
    </lineage>
</organism>
<gene>
    <name evidence="3" type="ORF">FH972_004206</name>
</gene>
<evidence type="ECO:0000259" key="2">
    <source>
        <dbReference type="Pfam" id="PF03061"/>
    </source>
</evidence>
<evidence type="ECO:0000256" key="1">
    <source>
        <dbReference type="ARBA" id="ARBA00008324"/>
    </source>
</evidence>
<dbReference type="Proteomes" id="UP000327013">
    <property type="component" value="Chromosome 1"/>
</dbReference>
<dbReference type="InterPro" id="IPR029069">
    <property type="entry name" value="HotDog_dom_sf"/>
</dbReference>
<evidence type="ECO:0000313" key="4">
    <source>
        <dbReference type="Proteomes" id="UP000327013"/>
    </source>
</evidence>
<dbReference type="InterPro" id="IPR039298">
    <property type="entry name" value="ACOT13"/>
</dbReference>
<dbReference type="Pfam" id="PF03061">
    <property type="entry name" value="4HBT"/>
    <property type="match status" value="1"/>
</dbReference>
<protein>
    <recommendedName>
        <fullName evidence="2">Thioesterase domain-containing protein</fullName>
    </recommendedName>
</protein>